<keyword evidence="1" id="KW-0732">Signal</keyword>
<proteinExistence type="predicted"/>
<evidence type="ECO:0000313" key="3">
    <source>
        <dbReference type="EMBL" id="BBB27967.1"/>
    </source>
</evidence>
<reference evidence="3 4" key="1">
    <citation type="journal article" date="2008" name="Int. J. Syst. Evol. Microbiol.">
        <title>Neptunomonas japonica sp. nov., an Osedax japonicus symbiont-like bacterium isolated from sediment adjacent to sperm whale carcasses off Kagoshima, Japan.</title>
        <authorList>
            <person name="Miyazaki M."/>
            <person name="Nogi Y."/>
            <person name="Fujiwara Y."/>
            <person name="Kawato M."/>
            <person name="Kubokawa K."/>
            <person name="Horikoshi K."/>
        </authorList>
    </citation>
    <scope>NUCLEOTIDE SEQUENCE [LARGE SCALE GENOMIC DNA]</scope>
    <source>
        <strain evidence="3 4">JAMM 1380</strain>
    </source>
</reference>
<accession>A0A7R6PDD7</accession>
<feature type="chain" id="PRO_5032331539" description="Rap1a immunity protein domain-containing protein" evidence="1">
    <location>
        <begin position="22"/>
        <end position="135"/>
    </location>
</feature>
<keyword evidence="4" id="KW-1185">Reference proteome</keyword>
<gene>
    <name evidence="3" type="ORF">NEJAP_0008</name>
</gene>
<dbReference type="EMBL" id="AP014546">
    <property type="protein sequence ID" value="BBB27967.1"/>
    <property type="molecule type" value="Genomic_DNA"/>
</dbReference>
<evidence type="ECO:0000313" key="4">
    <source>
        <dbReference type="Proteomes" id="UP000595332"/>
    </source>
</evidence>
<name>A0A7R6PDD7_9GAMM</name>
<sequence length="135" mass="15082">MKKFAHIFTILACLFSPALLAENIQNDDIDSSYVAGFLAGAQLTDRVIIKRFNTYIKNDEPSDFFKRAFKTRVGERQAAVPATYYAGFCIPKETSEKTVISAIIKEVKSANSSKDLQKASSVYLALRNLYPCQQS</sequence>
<organism evidence="3 4">
    <name type="scientific">Neptunomonas japonica JAMM 1380</name>
    <dbReference type="NCBI Taxonomy" id="1441457"/>
    <lineage>
        <taxon>Bacteria</taxon>
        <taxon>Pseudomonadati</taxon>
        <taxon>Pseudomonadota</taxon>
        <taxon>Gammaproteobacteria</taxon>
        <taxon>Oceanospirillales</taxon>
        <taxon>Oceanospirillaceae</taxon>
        <taxon>Neptunomonas</taxon>
    </lineage>
</organism>
<dbReference type="AlphaFoldDB" id="A0A7R6PDD7"/>
<evidence type="ECO:0000256" key="1">
    <source>
        <dbReference type="SAM" id="SignalP"/>
    </source>
</evidence>
<protein>
    <recommendedName>
        <fullName evidence="2">Rap1a immunity protein domain-containing protein</fullName>
    </recommendedName>
</protein>
<feature type="signal peptide" evidence="1">
    <location>
        <begin position="1"/>
        <end position="21"/>
    </location>
</feature>
<feature type="domain" description="Rap1a immunity protein" evidence="2">
    <location>
        <begin position="25"/>
        <end position="132"/>
    </location>
</feature>
<evidence type="ECO:0000259" key="2">
    <source>
        <dbReference type="Pfam" id="PF18602"/>
    </source>
</evidence>
<dbReference type="KEGG" id="njp:NEJAP_0008"/>
<dbReference type="Proteomes" id="UP000595332">
    <property type="component" value="Chromosome"/>
</dbReference>
<dbReference type="RefSeq" id="WP_201348711.1">
    <property type="nucleotide sequence ID" value="NZ_AP014546.1"/>
</dbReference>
<dbReference type="InterPro" id="IPR041238">
    <property type="entry name" value="Rap1a"/>
</dbReference>
<dbReference type="Pfam" id="PF18602">
    <property type="entry name" value="Rap1a"/>
    <property type="match status" value="1"/>
</dbReference>